<protein>
    <recommendedName>
        <fullName evidence="1">ASCC3-like N-terminal domain-containing protein</fullName>
    </recommendedName>
</protein>
<accession>A0A2I0T186</accession>
<dbReference type="InterPro" id="IPR058856">
    <property type="entry name" value="ASCC3_N"/>
</dbReference>
<name>A0A2I0T186_LIMLA</name>
<evidence type="ECO:0000313" key="3">
    <source>
        <dbReference type="Proteomes" id="UP000233556"/>
    </source>
</evidence>
<dbReference type="AlphaFoldDB" id="A0A2I0T186"/>
<reference evidence="3" key="1">
    <citation type="submission" date="2017-11" db="EMBL/GenBank/DDBJ databases">
        <authorList>
            <person name="Lima N.C."/>
            <person name="Parody-Merino A.M."/>
            <person name="Battley P.F."/>
            <person name="Fidler A.E."/>
            <person name="Prosdocimi F."/>
        </authorList>
    </citation>
    <scope>NUCLEOTIDE SEQUENCE [LARGE SCALE GENOMIC DNA]</scope>
</reference>
<organism evidence="2 3">
    <name type="scientific">Limosa lapponica baueri</name>
    <dbReference type="NCBI Taxonomy" id="1758121"/>
    <lineage>
        <taxon>Eukaryota</taxon>
        <taxon>Metazoa</taxon>
        <taxon>Chordata</taxon>
        <taxon>Craniata</taxon>
        <taxon>Vertebrata</taxon>
        <taxon>Euteleostomi</taxon>
        <taxon>Archelosauria</taxon>
        <taxon>Archosauria</taxon>
        <taxon>Dinosauria</taxon>
        <taxon>Saurischia</taxon>
        <taxon>Theropoda</taxon>
        <taxon>Coelurosauria</taxon>
        <taxon>Aves</taxon>
        <taxon>Neognathae</taxon>
        <taxon>Neoaves</taxon>
        <taxon>Charadriiformes</taxon>
        <taxon>Scolopacidae</taxon>
        <taxon>Limosa</taxon>
    </lineage>
</organism>
<dbReference type="Proteomes" id="UP000233556">
    <property type="component" value="Unassembled WGS sequence"/>
</dbReference>
<sequence length="160" mass="17820">MFGPFPSSSATAACNATCRIASHFTEEQLTALLQMAEEQNGDNRVFFGKNIVFSFDMHDLDHSEELPVNGEADAQKIISLDYNKFLNNQLNHLQNHCDEKSDLKTLEKVDDSFLWCEVGKYLNESQGGTPGGPTTEDLCCTLYEMLASTKSGDELQNEVQ</sequence>
<evidence type="ECO:0000313" key="2">
    <source>
        <dbReference type="EMBL" id="PKU27551.1"/>
    </source>
</evidence>
<dbReference type="OrthoDB" id="5575at2759"/>
<keyword evidence="3" id="KW-1185">Reference proteome</keyword>
<dbReference type="Pfam" id="PF26582">
    <property type="entry name" value="ASCC3_N"/>
    <property type="match status" value="1"/>
</dbReference>
<gene>
    <name evidence="2" type="ORF">llap_22145</name>
</gene>
<proteinExistence type="predicted"/>
<evidence type="ECO:0000259" key="1">
    <source>
        <dbReference type="Pfam" id="PF26582"/>
    </source>
</evidence>
<feature type="domain" description="ASCC3-like N-terminal" evidence="1">
    <location>
        <begin position="1"/>
        <end position="38"/>
    </location>
</feature>
<reference evidence="3" key="2">
    <citation type="submission" date="2017-12" db="EMBL/GenBank/DDBJ databases">
        <title>Genome sequence of the Bar-tailed Godwit (Limosa lapponica baueri).</title>
        <authorList>
            <person name="Lima N.C.B."/>
            <person name="Parody-Merino A.M."/>
            <person name="Battley P.F."/>
            <person name="Fidler A.E."/>
            <person name="Prosdocimi F."/>
        </authorList>
    </citation>
    <scope>NUCLEOTIDE SEQUENCE [LARGE SCALE GENOMIC DNA]</scope>
</reference>
<dbReference type="EMBL" id="KZ526093">
    <property type="protein sequence ID" value="PKU27551.1"/>
    <property type="molecule type" value="Genomic_DNA"/>
</dbReference>